<keyword evidence="3" id="KW-1185">Reference proteome</keyword>
<evidence type="ECO:0000313" key="2">
    <source>
        <dbReference type="EMBL" id="MDX8415082.1"/>
    </source>
</evidence>
<gene>
    <name evidence="2" type="ORF">MOX91_02660</name>
</gene>
<dbReference type="RefSeq" id="WP_370396527.1">
    <property type="nucleotide sequence ID" value="NZ_JALBUT010000002.1"/>
</dbReference>
<keyword evidence="1" id="KW-1133">Transmembrane helix</keyword>
<dbReference type="SUPFAM" id="SSF54523">
    <property type="entry name" value="Pili subunits"/>
    <property type="match status" value="1"/>
</dbReference>
<evidence type="ECO:0000256" key="1">
    <source>
        <dbReference type="SAM" id="Phobius"/>
    </source>
</evidence>
<sequence>MLKRTKKAFTLIELLVVISIIALIGSGSVMLVNWNSGKQSLRTAQQQLMSAFEEARLLSCSKNARSRVLIYKGDDLTRKLRQVGLVYEYFDEDGNSLGWASYSNAIMLPKGVFFVPTSGEYNAYATLPETFKGQRLMYSTFRNGTTGAPSIVGISNFGSRKPQSMGEGNGDWYCYEFSPEGLSENPSAQIVVATGALNASGKYVQSNPYDILGFRVVKSGKCVGFSDYAEIEGTFQ</sequence>
<dbReference type="Proteomes" id="UP001275932">
    <property type="component" value="Unassembled WGS sequence"/>
</dbReference>
<dbReference type="InterPro" id="IPR012902">
    <property type="entry name" value="N_methyl_site"/>
</dbReference>
<protein>
    <submittedName>
        <fullName evidence="2">Type II secretion system GspH family protein</fullName>
    </submittedName>
</protein>
<evidence type="ECO:0000313" key="3">
    <source>
        <dbReference type="Proteomes" id="UP001275932"/>
    </source>
</evidence>
<comment type="caution">
    <text evidence="2">The sequence shown here is derived from an EMBL/GenBank/DDBJ whole genome shotgun (WGS) entry which is preliminary data.</text>
</comment>
<dbReference type="EMBL" id="JALBUT010000002">
    <property type="protein sequence ID" value="MDX8415082.1"/>
    <property type="molecule type" value="Genomic_DNA"/>
</dbReference>
<dbReference type="InterPro" id="IPR045584">
    <property type="entry name" value="Pilin-like"/>
</dbReference>
<keyword evidence="1" id="KW-0812">Transmembrane</keyword>
<name>A0ABU4WEV2_9BACT</name>
<reference evidence="2 3" key="1">
    <citation type="submission" date="2022-03" db="EMBL/GenBank/DDBJ databases">
        <title>Novel taxa within the pig intestine.</title>
        <authorList>
            <person name="Wylensek D."/>
            <person name="Bishof K."/>
            <person name="Afrizal A."/>
            <person name="Clavel T."/>
        </authorList>
    </citation>
    <scope>NUCLEOTIDE SEQUENCE [LARGE SCALE GENOMIC DNA]</scope>
    <source>
        <strain evidence="2 3">CLA-KB-P66</strain>
    </source>
</reference>
<proteinExistence type="predicted"/>
<dbReference type="NCBIfam" id="TIGR02532">
    <property type="entry name" value="IV_pilin_GFxxxE"/>
    <property type="match status" value="1"/>
</dbReference>
<keyword evidence="1" id="KW-0472">Membrane</keyword>
<feature type="transmembrane region" description="Helical" evidence="1">
    <location>
        <begin position="12"/>
        <end position="34"/>
    </location>
</feature>
<organism evidence="2 3">
    <name type="scientific">Intestinicryptomonas porci</name>
    <dbReference type="NCBI Taxonomy" id="2926320"/>
    <lineage>
        <taxon>Bacteria</taxon>
        <taxon>Pseudomonadati</taxon>
        <taxon>Verrucomicrobiota</taxon>
        <taxon>Opitutia</taxon>
        <taxon>Opitutales</taxon>
        <taxon>Intestinicryptomonaceae</taxon>
        <taxon>Intestinicryptomonas</taxon>
    </lineage>
</organism>
<accession>A0ABU4WEV2</accession>
<dbReference type="Pfam" id="PF07963">
    <property type="entry name" value="N_methyl"/>
    <property type="match status" value="1"/>
</dbReference>